<evidence type="ECO:0000259" key="2">
    <source>
        <dbReference type="PROSITE" id="PS50076"/>
    </source>
</evidence>
<dbReference type="AlphaFoldDB" id="B3LX50"/>
<evidence type="ECO:0000313" key="3">
    <source>
        <dbReference type="EMBL" id="EDV41650.1"/>
    </source>
</evidence>
<dbReference type="CDD" id="cd06257">
    <property type="entry name" value="DnaJ"/>
    <property type="match status" value="1"/>
</dbReference>
<dbReference type="eggNOG" id="KOG0715">
    <property type="taxonomic scope" value="Eukaryota"/>
</dbReference>
<feature type="compositionally biased region" description="Basic and acidic residues" evidence="1">
    <location>
        <begin position="171"/>
        <end position="183"/>
    </location>
</feature>
<dbReference type="Pfam" id="PF00226">
    <property type="entry name" value="DnaJ"/>
    <property type="match status" value="1"/>
</dbReference>
<dbReference type="Proteomes" id="UP000007801">
    <property type="component" value="Unassembled WGS sequence"/>
</dbReference>
<dbReference type="InParanoid" id="B3LX50"/>
<dbReference type="EMBL" id="CH902617">
    <property type="protein sequence ID" value="EDV41650.1"/>
    <property type="molecule type" value="Genomic_DNA"/>
</dbReference>
<dbReference type="GeneID" id="6500184"/>
<reference evidence="3 4" key="1">
    <citation type="journal article" date="2007" name="Nature">
        <title>Evolution of genes and genomes on the Drosophila phylogeny.</title>
        <authorList>
            <consortium name="Drosophila 12 Genomes Consortium"/>
            <person name="Clark A.G."/>
            <person name="Eisen M.B."/>
            <person name="Smith D.R."/>
            <person name="Bergman C.M."/>
            <person name="Oliver B."/>
            <person name="Markow T.A."/>
            <person name="Kaufman T.C."/>
            <person name="Kellis M."/>
            <person name="Gelbart W."/>
            <person name="Iyer V.N."/>
            <person name="Pollard D.A."/>
            <person name="Sackton T.B."/>
            <person name="Larracuente A.M."/>
            <person name="Singh N.D."/>
            <person name="Abad J.P."/>
            <person name="Abt D.N."/>
            <person name="Adryan B."/>
            <person name="Aguade M."/>
            <person name="Akashi H."/>
            <person name="Anderson W.W."/>
            <person name="Aquadro C.F."/>
            <person name="Ardell D.H."/>
            <person name="Arguello R."/>
            <person name="Artieri C.G."/>
            <person name="Barbash D.A."/>
            <person name="Barker D."/>
            <person name="Barsanti P."/>
            <person name="Batterham P."/>
            <person name="Batzoglou S."/>
            <person name="Begun D."/>
            <person name="Bhutkar A."/>
            <person name="Blanco E."/>
            <person name="Bosak S.A."/>
            <person name="Bradley R.K."/>
            <person name="Brand A.D."/>
            <person name="Brent M.R."/>
            <person name="Brooks A.N."/>
            <person name="Brown R.H."/>
            <person name="Butlin R.K."/>
            <person name="Caggese C."/>
            <person name="Calvi B.R."/>
            <person name="Bernardo de Carvalho A."/>
            <person name="Caspi A."/>
            <person name="Castrezana S."/>
            <person name="Celniker S.E."/>
            <person name="Chang J.L."/>
            <person name="Chapple C."/>
            <person name="Chatterji S."/>
            <person name="Chinwalla A."/>
            <person name="Civetta A."/>
            <person name="Clifton S.W."/>
            <person name="Comeron J.M."/>
            <person name="Costello J.C."/>
            <person name="Coyne J.A."/>
            <person name="Daub J."/>
            <person name="David R.G."/>
            <person name="Delcher A.L."/>
            <person name="Delehaunty K."/>
            <person name="Do C.B."/>
            <person name="Ebling H."/>
            <person name="Edwards K."/>
            <person name="Eickbush T."/>
            <person name="Evans J.D."/>
            <person name="Filipski A."/>
            <person name="Findeiss S."/>
            <person name="Freyhult E."/>
            <person name="Fulton L."/>
            <person name="Fulton R."/>
            <person name="Garcia A.C."/>
            <person name="Gardiner A."/>
            <person name="Garfield D.A."/>
            <person name="Garvin B.E."/>
            <person name="Gibson G."/>
            <person name="Gilbert D."/>
            <person name="Gnerre S."/>
            <person name="Godfrey J."/>
            <person name="Good R."/>
            <person name="Gotea V."/>
            <person name="Gravely B."/>
            <person name="Greenberg A.J."/>
            <person name="Griffiths-Jones S."/>
            <person name="Gross S."/>
            <person name="Guigo R."/>
            <person name="Gustafson E.A."/>
            <person name="Haerty W."/>
            <person name="Hahn M.W."/>
            <person name="Halligan D.L."/>
            <person name="Halpern A.L."/>
            <person name="Halter G.M."/>
            <person name="Han M.V."/>
            <person name="Heger A."/>
            <person name="Hillier L."/>
            <person name="Hinrichs A.S."/>
            <person name="Holmes I."/>
            <person name="Hoskins R.A."/>
            <person name="Hubisz M.J."/>
            <person name="Hultmark D."/>
            <person name="Huntley M.A."/>
            <person name="Jaffe D.B."/>
            <person name="Jagadeeshan S."/>
            <person name="Jeck W.R."/>
            <person name="Johnson J."/>
            <person name="Jones C.D."/>
            <person name="Jordan W.C."/>
            <person name="Karpen G.H."/>
            <person name="Kataoka E."/>
            <person name="Keightley P.D."/>
            <person name="Kheradpour P."/>
            <person name="Kirkness E.F."/>
            <person name="Koerich L.B."/>
            <person name="Kristiansen K."/>
            <person name="Kudrna D."/>
            <person name="Kulathinal R.J."/>
            <person name="Kumar S."/>
            <person name="Kwok R."/>
            <person name="Lander E."/>
            <person name="Langley C.H."/>
            <person name="Lapoint R."/>
            <person name="Lazzaro B.P."/>
            <person name="Lee S.J."/>
            <person name="Levesque L."/>
            <person name="Li R."/>
            <person name="Lin C.F."/>
            <person name="Lin M.F."/>
            <person name="Lindblad-Toh K."/>
            <person name="Llopart A."/>
            <person name="Long M."/>
            <person name="Low L."/>
            <person name="Lozovsky E."/>
            <person name="Lu J."/>
            <person name="Luo M."/>
            <person name="Machado C.A."/>
            <person name="Makalowski W."/>
            <person name="Marzo M."/>
            <person name="Matsuda M."/>
            <person name="Matzkin L."/>
            <person name="McAllister B."/>
            <person name="McBride C.S."/>
            <person name="McKernan B."/>
            <person name="McKernan K."/>
            <person name="Mendez-Lago M."/>
            <person name="Minx P."/>
            <person name="Mollenhauer M.U."/>
            <person name="Montooth K."/>
            <person name="Mount S.M."/>
            <person name="Mu X."/>
            <person name="Myers E."/>
            <person name="Negre B."/>
            <person name="Newfeld S."/>
            <person name="Nielsen R."/>
            <person name="Noor M.A."/>
            <person name="O'Grady P."/>
            <person name="Pachter L."/>
            <person name="Papaceit M."/>
            <person name="Parisi M.J."/>
            <person name="Parisi M."/>
            <person name="Parts L."/>
            <person name="Pedersen J.S."/>
            <person name="Pesole G."/>
            <person name="Phillippy A.M."/>
            <person name="Ponting C.P."/>
            <person name="Pop M."/>
            <person name="Porcelli D."/>
            <person name="Powell J.R."/>
            <person name="Prohaska S."/>
            <person name="Pruitt K."/>
            <person name="Puig M."/>
            <person name="Quesneville H."/>
            <person name="Ram K.R."/>
            <person name="Rand D."/>
            <person name="Rasmussen M.D."/>
            <person name="Reed L.K."/>
            <person name="Reenan R."/>
            <person name="Reily A."/>
            <person name="Remington K.A."/>
            <person name="Rieger T.T."/>
            <person name="Ritchie M.G."/>
            <person name="Robin C."/>
            <person name="Rogers Y.H."/>
            <person name="Rohde C."/>
            <person name="Rozas J."/>
            <person name="Rubenfield M.J."/>
            <person name="Ruiz A."/>
            <person name="Russo S."/>
            <person name="Salzberg S.L."/>
            <person name="Sanchez-Gracia A."/>
            <person name="Saranga D.J."/>
            <person name="Sato H."/>
            <person name="Schaeffer S.W."/>
            <person name="Schatz M.C."/>
            <person name="Schlenke T."/>
            <person name="Schwartz R."/>
            <person name="Segarra C."/>
            <person name="Singh R.S."/>
            <person name="Sirot L."/>
            <person name="Sirota M."/>
            <person name="Sisneros N.B."/>
            <person name="Smith C.D."/>
            <person name="Smith T.F."/>
            <person name="Spieth J."/>
            <person name="Stage D.E."/>
            <person name="Stark A."/>
            <person name="Stephan W."/>
            <person name="Strausberg R.L."/>
            <person name="Strempel S."/>
            <person name="Sturgill D."/>
            <person name="Sutton G."/>
            <person name="Sutton G.G."/>
            <person name="Tao W."/>
            <person name="Teichmann S."/>
            <person name="Tobari Y.N."/>
            <person name="Tomimura Y."/>
            <person name="Tsolas J.M."/>
            <person name="Valente V.L."/>
            <person name="Venter E."/>
            <person name="Venter J.C."/>
            <person name="Vicario S."/>
            <person name="Vieira F.G."/>
            <person name="Vilella A.J."/>
            <person name="Villasante A."/>
            <person name="Walenz B."/>
            <person name="Wang J."/>
            <person name="Wasserman M."/>
            <person name="Watts T."/>
            <person name="Wilson D."/>
            <person name="Wilson R.K."/>
            <person name="Wing R.A."/>
            <person name="Wolfner M.F."/>
            <person name="Wong A."/>
            <person name="Wong G.K."/>
            <person name="Wu C.I."/>
            <person name="Wu G."/>
            <person name="Yamamoto D."/>
            <person name="Yang H.P."/>
            <person name="Yang S.P."/>
            <person name="Yorke J.A."/>
            <person name="Yoshida K."/>
            <person name="Zdobnov E."/>
            <person name="Zhang P."/>
            <person name="Zhang Y."/>
            <person name="Zimin A.V."/>
            <person name="Baldwin J."/>
            <person name="Abdouelleil A."/>
            <person name="Abdulkadir J."/>
            <person name="Abebe A."/>
            <person name="Abera B."/>
            <person name="Abreu J."/>
            <person name="Acer S.C."/>
            <person name="Aftuck L."/>
            <person name="Alexander A."/>
            <person name="An P."/>
            <person name="Anderson E."/>
            <person name="Anderson S."/>
            <person name="Arachi H."/>
            <person name="Azer M."/>
            <person name="Bachantsang P."/>
            <person name="Barry A."/>
            <person name="Bayul T."/>
            <person name="Berlin A."/>
            <person name="Bessette D."/>
            <person name="Bloom T."/>
            <person name="Blye J."/>
            <person name="Boguslavskiy L."/>
            <person name="Bonnet C."/>
            <person name="Boukhgalter B."/>
            <person name="Bourzgui I."/>
            <person name="Brown A."/>
            <person name="Cahill P."/>
            <person name="Channer S."/>
            <person name="Cheshatsang Y."/>
            <person name="Chuda L."/>
            <person name="Citroen M."/>
            <person name="Collymore A."/>
            <person name="Cooke P."/>
            <person name="Costello M."/>
            <person name="D'Aco K."/>
            <person name="Daza R."/>
            <person name="De Haan G."/>
            <person name="DeGray S."/>
            <person name="DeMaso C."/>
            <person name="Dhargay N."/>
            <person name="Dooley K."/>
            <person name="Dooley E."/>
            <person name="Doricent M."/>
            <person name="Dorje P."/>
            <person name="Dorjee K."/>
            <person name="Dupes A."/>
            <person name="Elong R."/>
            <person name="Falk J."/>
            <person name="Farina A."/>
            <person name="Faro S."/>
            <person name="Ferguson D."/>
            <person name="Fisher S."/>
            <person name="Foley C.D."/>
            <person name="Franke A."/>
            <person name="Friedrich D."/>
            <person name="Gadbois L."/>
            <person name="Gearin G."/>
            <person name="Gearin C.R."/>
            <person name="Giannoukos G."/>
            <person name="Goode T."/>
            <person name="Graham J."/>
            <person name="Grandbois E."/>
            <person name="Grewal S."/>
            <person name="Gyaltsen K."/>
            <person name="Hafez N."/>
            <person name="Hagos B."/>
            <person name="Hall J."/>
            <person name="Henson C."/>
            <person name="Hollinger A."/>
            <person name="Honan T."/>
            <person name="Huard M.D."/>
            <person name="Hughes L."/>
            <person name="Hurhula B."/>
            <person name="Husby M.E."/>
            <person name="Kamat A."/>
            <person name="Kanga B."/>
            <person name="Kashin S."/>
            <person name="Khazanovich D."/>
            <person name="Kisner P."/>
            <person name="Lance K."/>
            <person name="Lara M."/>
            <person name="Lee W."/>
            <person name="Lennon N."/>
            <person name="Letendre F."/>
            <person name="LeVine R."/>
            <person name="Lipovsky A."/>
            <person name="Liu X."/>
            <person name="Liu J."/>
            <person name="Liu S."/>
            <person name="Lokyitsang T."/>
            <person name="Lokyitsang Y."/>
            <person name="Lubonja R."/>
            <person name="Lui A."/>
            <person name="MacDonald P."/>
            <person name="Magnisalis V."/>
            <person name="Maru K."/>
            <person name="Matthews C."/>
            <person name="McCusker W."/>
            <person name="McDonough S."/>
            <person name="Mehta T."/>
            <person name="Meldrim J."/>
            <person name="Meneus L."/>
            <person name="Mihai O."/>
            <person name="Mihalev A."/>
            <person name="Mihova T."/>
            <person name="Mittelman R."/>
            <person name="Mlenga V."/>
            <person name="Montmayeur A."/>
            <person name="Mulrain L."/>
            <person name="Navidi A."/>
            <person name="Naylor J."/>
            <person name="Negash T."/>
            <person name="Nguyen T."/>
            <person name="Nguyen N."/>
            <person name="Nicol R."/>
            <person name="Norbu C."/>
            <person name="Norbu N."/>
            <person name="Novod N."/>
            <person name="O'Neill B."/>
            <person name="Osman S."/>
            <person name="Markiewicz E."/>
            <person name="Oyono O.L."/>
            <person name="Patti C."/>
            <person name="Phunkhang P."/>
            <person name="Pierre F."/>
            <person name="Priest M."/>
            <person name="Raghuraman S."/>
            <person name="Rege F."/>
            <person name="Reyes R."/>
            <person name="Rise C."/>
            <person name="Rogov P."/>
            <person name="Ross K."/>
            <person name="Ryan E."/>
            <person name="Settipalli S."/>
            <person name="Shea T."/>
            <person name="Sherpa N."/>
            <person name="Shi L."/>
            <person name="Shih D."/>
            <person name="Sparrow T."/>
            <person name="Spaulding J."/>
            <person name="Stalker J."/>
            <person name="Stange-Thomann N."/>
            <person name="Stavropoulos S."/>
            <person name="Stone C."/>
            <person name="Strader C."/>
            <person name="Tesfaye S."/>
            <person name="Thomson T."/>
            <person name="Thoulutsang Y."/>
            <person name="Thoulutsang D."/>
            <person name="Topham K."/>
            <person name="Topping I."/>
            <person name="Tsamla T."/>
            <person name="Vassiliev H."/>
            <person name="Vo A."/>
            <person name="Wangchuk T."/>
            <person name="Wangdi T."/>
            <person name="Weiand M."/>
            <person name="Wilkinson J."/>
            <person name="Wilson A."/>
            <person name="Yadav S."/>
            <person name="Young G."/>
            <person name="Yu Q."/>
            <person name="Zembek L."/>
            <person name="Zhong D."/>
            <person name="Zimmer A."/>
            <person name="Zwirko Z."/>
            <person name="Jaffe D.B."/>
            <person name="Alvarez P."/>
            <person name="Brockman W."/>
            <person name="Butler J."/>
            <person name="Chin C."/>
            <person name="Gnerre S."/>
            <person name="Grabherr M."/>
            <person name="Kleber M."/>
            <person name="Mauceli E."/>
            <person name="MacCallum I."/>
        </authorList>
    </citation>
    <scope>NUCLEOTIDE SEQUENCE [LARGE SCALE GENOMIC DNA]</scope>
    <source>
        <strain evidence="4">Tucson 14024-0371.13</strain>
    </source>
</reference>
<dbReference type="KEGG" id="dan:6500184"/>
<dbReference type="InterPro" id="IPR036869">
    <property type="entry name" value="J_dom_sf"/>
</dbReference>
<dbReference type="InterPro" id="IPR001623">
    <property type="entry name" value="DnaJ_domain"/>
</dbReference>
<dbReference type="OMA" id="SRFTYQS"/>
<dbReference type="STRING" id="7217.B3LX50"/>
<sequence>MLKTIQIGTARGHPVRCLASYGSRFTHLTKPKSQRVENYYNVLNVPVGSSDQEIKRAFIDLSKKYHPDVNRDTRDSEVFVKICEAYQTLHRHQSRQLYDSRLRMQNHSAVPPDTAFTGRHVSTVWSQYQSAMRNKQLGRNVVKPFIFKTKVQRGKWLPMRVRTAEDPSGSGEEKAKGEGKDQGTKWQYFNNNYTNNPTLCVYITGLCAVSGLVLLDAISRFRDKSSPVDTSNASGSL</sequence>
<protein>
    <recommendedName>
        <fullName evidence="2">J domain-containing protein</fullName>
    </recommendedName>
</protein>
<dbReference type="HOGENOM" id="CLU_1241263_0_0_1"/>
<dbReference type="PROSITE" id="PS50076">
    <property type="entry name" value="DNAJ_2"/>
    <property type="match status" value="1"/>
</dbReference>
<organism evidence="3 4">
    <name type="scientific">Drosophila ananassae</name>
    <name type="common">Fruit fly</name>
    <dbReference type="NCBI Taxonomy" id="7217"/>
    <lineage>
        <taxon>Eukaryota</taxon>
        <taxon>Metazoa</taxon>
        <taxon>Ecdysozoa</taxon>
        <taxon>Arthropoda</taxon>
        <taxon>Hexapoda</taxon>
        <taxon>Insecta</taxon>
        <taxon>Pterygota</taxon>
        <taxon>Neoptera</taxon>
        <taxon>Endopterygota</taxon>
        <taxon>Diptera</taxon>
        <taxon>Brachycera</taxon>
        <taxon>Muscomorpha</taxon>
        <taxon>Ephydroidea</taxon>
        <taxon>Drosophilidae</taxon>
        <taxon>Drosophila</taxon>
        <taxon>Sophophora</taxon>
    </lineage>
</organism>
<dbReference type="SMART" id="SM00271">
    <property type="entry name" value="DnaJ"/>
    <property type="match status" value="1"/>
</dbReference>
<feature type="domain" description="J" evidence="2">
    <location>
        <begin position="38"/>
        <end position="102"/>
    </location>
</feature>
<accession>B3LX50</accession>
<feature type="region of interest" description="Disordered" evidence="1">
    <location>
        <begin position="161"/>
        <end position="184"/>
    </location>
</feature>
<dbReference type="PANTHER" id="PTHR44825">
    <property type="match status" value="1"/>
</dbReference>
<dbReference type="OrthoDB" id="66964at2759"/>
<name>B3LX50_DROAN</name>
<dbReference type="Gene3D" id="1.10.287.110">
    <property type="entry name" value="DnaJ domain"/>
    <property type="match status" value="1"/>
</dbReference>
<proteinExistence type="predicted"/>
<dbReference type="SUPFAM" id="SSF46565">
    <property type="entry name" value="Chaperone J-domain"/>
    <property type="match status" value="1"/>
</dbReference>
<evidence type="ECO:0000256" key="1">
    <source>
        <dbReference type="SAM" id="MobiDB-lite"/>
    </source>
</evidence>
<dbReference type="PRINTS" id="PR00625">
    <property type="entry name" value="JDOMAIN"/>
</dbReference>
<dbReference type="PANTHER" id="PTHR44825:SF1">
    <property type="entry name" value="DNAJ HOMOLOG SUBFAMILY C MEMBER 4"/>
    <property type="match status" value="1"/>
</dbReference>
<dbReference type="PhylomeDB" id="B3LX50"/>
<evidence type="ECO:0000313" key="4">
    <source>
        <dbReference type="Proteomes" id="UP000007801"/>
    </source>
</evidence>
<gene>
    <name evidence="3" type="primary">Dana\GF17400</name>
    <name evidence="3" type="synonym">dana_GLEANR_18664</name>
    <name evidence="3" type="ORF">GF17400</name>
</gene>
<keyword evidence="4" id="KW-1185">Reference proteome</keyword>
<dbReference type="FunCoup" id="B3LX50">
    <property type="interactions" value="2"/>
</dbReference>
<dbReference type="InterPro" id="IPR052763">
    <property type="entry name" value="DnaJ_C4"/>
</dbReference>